<feature type="compositionally biased region" description="Low complexity" evidence="1">
    <location>
        <begin position="238"/>
        <end position="254"/>
    </location>
</feature>
<protein>
    <submittedName>
        <fullName evidence="2">Uncharacterized protein</fullName>
    </submittedName>
</protein>
<sequence length="485" mass="51491">MPQTAATERLPGASDKDQKKAAEGGSKGTKSTQAAKSGKGGGWRNSPLVVTATFVGNSVARFKVPDTFEAGQGISLRIPNGGRISVVLPASAQPGMSMQCQVDDCLGDGCSQTMSEKSSWTFEHQPIYAMIEDDSHDEERDAPDGPAPAPASDASVLPRQLSIHEREMAHRQAVEMPRGVKLDAALAELAAPHSKLLATTMARHDATPRLPRVLVTSIEHYADTLEKGRKGAREQVRSAHSSSSSARLLNDSASTTDAVANAETNSDFNSNSNSAANLAAKASTNGGARLASVNGEDGMPMLAPSSRPASPVAADAQALRFSARPSMPSLLPVQPLPSLSPRVRAAAAKHHAKMRSEDELLNSRSESIASEMRATKARCLYDSARPVGYFPENHSNTSRCKALGVVAAARLATEPDGAARRGASTARGRLQTSSDAAAVDEKLRRILGSKLAEVEHDLIPVDKTGRTAHEHFEHIMEQFHHMSVR</sequence>
<accession>A0A7S4EVS3</accession>
<proteinExistence type="predicted"/>
<dbReference type="AlphaFoldDB" id="A0A7S4EVS3"/>
<feature type="compositionally biased region" description="Basic and acidic residues" evidence="1">
    <location>
        <begin position="226"/>
        <end position="237"/>
    </location>
</feature>
<feature type="region of interest" description="Disordered" evidence="1">
    <location>
        <begin position="1"/>
        <end position="43"/>
    </location>
</feature>
<feature type="region of interest" description="Disordered" evidence="1">
    <location>
        <begin position="135"/>
        <end position="155"/>
    </location>
</feature>
<name>A0A7S4EVS3_CHRCT</name>
<gene>
    <name evidence="2" type="ORF">PCAR00345_LOCUS8203</name>
</gene>
<dbReference type="EMBL" id="HBIZ01013506">
    <property type="protein sequence ID" value="CAE0755616.1"/>
    <property type="molecule type" value="Transcribed_RNA"/>
</dbReference>
<feature type="region of interest" description="Disordered" evidence="1">
    <location>
        <begin position="226"/>
        <end position="255"/>
    </location>
</feature>
<evidence type="ECO:0000313" key="2">
    <source>
        <dbReference type="EMBL" id="CAE0755616.1"/>
    </source>
</evidence>
<organism evidence="2">
    <name type="scientific">Chrysotila carterae</name>
    <name type="common">Marine alga</name>
    <name type="synonym">Syracosphaera carterae</name>
    <dbReference type="NCBI Taxonomy" id="13221"/>
    <lineage>
        <taxon>Eukaryota</taxon>
        <taxon>Haptista</taxon>
        <taxon>Haptophyta</taxon>
        <taxon>Prymnesiophyceae</taxon>
        <taxon>Isochrysidales</taxon>
        <taxon>Isochrysidaceae</taxon>
        <taxon>Chrysotila</taxon>
    </lineage>
</organism>
<reference evidence="2" key="1">
    <citation type="submission" date="2021-01" db="EMBL/GenBank/DDBJ databases">
        <authorList>
            <person name="Corre E."/>
            <person name="Pelletier E."/>
            <person name="Niang G."/>
            <person name="Scheremetjew M."/>
            <person name="Finn R."/>
            <person name="Kale V."/>
            <person name="Holt S."/>
            <person name="Cochrane G."/>
            <person name="Meng A."/>
            <person name="Brown T."/>
            <person name="Cohen L."/>
        </authorList>
    </citation>
    <scope>NUCLEOTIDE SEQUENCE</scope>
    <source>
        <strain evidence="2">CCMP645</strain>
    </source>
</reference>
<evidence type="ECO:0000256" key="1">
    <source>
        <dbReference type="SAM" id="MobiDB-lite"/>
    </source>
</evidence>